<keyword evidence="9" id="KW-1185">Reference proteome</keyword>
<evidence type="ECO:0000256" key="6">
    <source>
        <dbReference type="ARBA" id="ARBA00029628"/>
    </source>
</evidence>
<keyword evidence="3" id="KW-0678">Repressor</keyword>
<dbReference type="Proteomes" id="UP001321700">
    <property type="component" value="Unassembled WGS sequence"/>
</dbReference>
<dbReference type="EMBL" id="JAVBIK010000001">
    <property type="protein sequence ID" value="MDT7518359.1"/>
    <property type="molecule type" value="Genomic_DNA"/>
</dbReference>
<comment type="caution">
    <text evidence="8">The sequence shown here is derived from an EMBL/GenBank/DDBJ whole genome shotgun (WGS) entry which is preliminary data.</text>
</comment>
<evidence type="ECO:0000256" key="4">
    <source>
        <dbReference type="ARBA" id="ARBA00023015"/>
    </source>
</evidence>
<evidence type="ECO:0000256" key="3">
    <source>
        <dbReference type="ARBA" id="ARBA00022491"/>
    </source>
</evidence>
<dbReference type="InterPro" id="IPR011067">
    <property type="entry name" value="Plasmid_toxin/cell-grow_inhib"/>
</dbReference>
<protein>
    <recommendedName>
        <fullName evidence="2">Toxin CcdB</fullName>
    </recommendedName>
    <alternativeName>
        <fullName evidence="7">Cytotoxic protein CcdB</fullName>
    </alternativeName>
    <alternativeName>
        <fullName evidence="6">Protein LetD</fullName>
    </alternativeName>
</protein>
<organism evidence="8 9">
    <name type="scientific">Rhodoferax potami</name>
    <dbReference type="NCBI Taxonomy" id="3068338"/>
    <lineage>
        <taxon>Bacteria</taxon>
        <taxon>Pseudomonadati</taxon>
        <taxon>Pseudomonadota</taxon>
        <taxon>Betaproteobacteria</taxon>
        <taxon>Burkholderiales</taxon>
        <taxon>Comamonadaceae</taxon>
        <taxon>Rhodoferax</taxon>
    </lineage>
</organism>
<reference evidence="8 9" key="1">
    <citation type="submission" date="2023-08" db="EMBL/GenBank/DDBJ databases">
        <title>Rhodoferax potami sp. nov. and Rhodoferax mekongensis sp. nov., isolated from the Mekong River in Thailand.</title>
        <authorList>
            <person name="Kitikhun S."/>
            <person name="Charoenyingcharoen P."/>
            <person name="Siriarchawattana P."/>
            <person name="Likhitrattanapisal S."/>
            <person name="Nilsakha T."/>
            <person name="Chanpet A."/>
            <person name="Rattanawaree P."/>
            <person name="Ingsriswang S."/>
        </authorList>
    </citation>
    <scope>NUCLEOTIDE SEQUENCE [LARGE SCALE GENOMIC DNA]</scope>
    <source>
        <strain evidence="8 9">TBRC 17660</strain>
    </source>
</reference>
<evidence type="ECO:0000256" key="1">
    <source>
        <dbReference type="ARBA" id="ARBA00005230"/>
    </source>
</evidence>
<dbReference type="SUPFAM" id="SSF50118">
    <property type="entry name" value="Cell growth inhibitor/plasmid maintenance toxic component"/>
    <property type="match status" value="1"/>
</dbReference>
<evidence type="ECO:0000256" key="5">
    <source>
        <dbReference type="ARBA" id="ARBA00023163"/>
    </source>
</evidence>
<evidence type="ECO:0000313" key="9">
    <source>
        <dbReference type="Proteomes" id="UP001321700"/>
    </source>
</evidence>
<proteinExistence type="inferred from homology"/>
<evidence type="ECO:0000313" key="8">
    <source>
        <dbReference type="EMBL" id="MDT7518359.1"/>
    </source>
</evidence>
<comment type="similarity">
    <text evidence="1">Belongs to the CcdB toxin family.</text>
</comment>
<name>A0ABU3KKQ5_9BURK</name>
<evidence type="ECO:0000256" key="7">
    <source>
        <dbReference type="ARBA" id="ARBA00033135"/>
    </source>
</evidence>
<sequence>MQYDVYPNPSPRMRDVYPYVLDVQSDLLKALATRMVVPLALTSLPASSLPRRLCPLLQVKGQSLMLVPFEAAPLDKRHLKSKVTSLRERADDIVAAMDAVLSGI</sequence>
<evidence type="ECO:0000256" key="2">
    <source>
        <dbReference type="ARBA" id="ARBA00015075"/>
    </source>
</evidence>
<dbReference type="InterPro" id="IPR002712">
    <property type="entry name" value="CcdB"/>
</dbReference>
<keyword evidence="4" id="KW-0805">Transcription regulation</keyword>
<keyword evidence="5" id="KW-0804">Transcription</keyword>
<gene>
    <name evidence="8" type="ORF">RAE19_06380</name>
</gene>
<dbReference type="Gene3D" id="2.30.30.110">
    <property type="match status" value="1"/>
</dbReference>
<accession>A0ABU3KKQ5</accession>
<dbReference type="RefSeq" id="WP_313874131.1">
    <property type="nucleotide sequence ID" value="NZ_JAVBIK010000001.1"/>
</dbReference>
<dbReference type="Pfam" id="PF01845">
    <property type="entry name" value="CcdB"/>
    <property type="match status" value="1"/>
</dbReference>